<evidence type="ECO:0008006" key="3">
    <source>
        <dbReference type="Google" id="ProtNLM"/>
    </source>
</evidence>
<dbReference type="AlphaFoldDB" id="A0A9N9S5C6"/>
<evidence type="ECO:0000313" key="1">
    <source>
        <dbReference type="EMBL" id="CAG9811176.1"/>
    </source>
</evidence>
<sequence length="481" mass="56860">MEDLDTKYRIPLEMIIKIISNLSSINDLKNCMLLCKDIRDLMLKTPEIMRKIVIKAQISHDVQDKVNFFETTTKFIRKIDLNFKSVENFEGFKSILCQMVNLEELKFELNGKVEVKHNEPFELPQLKVLDVNLKDLEVLTRNIKNLKNLHKLTVTCEYFYNNFNEILQTFVNLLHQQESLKELRINAHDYRPFVFPDQQVNESMKFQLTKLTFYGKCTGSENFNNFFKPQAENLKELVLMCPDDNGSLNAKFGNYKNLKKLTLDAAIDLSVPADENRPWKLDSVKIFKVFYESRLIYRTYTAANRQTNINDVVTRFPNVEEVHCEKVMNSDGIFDKITKLDISYINCCEFTKIKFPNLKKLTVSLIFEIKSELEFKNFAKTVENVKIFRLGFSINEIILKNLQLFKNLKLFYFHFDNNLHLLIDFEKKIVKFWSCIEIKILNVLILYFEGFKLLEIYKENGHKVDKRWEFSVGQSHPLLQF</sequence>
<dbReference type="InterPro" id="IPR032675">
    <property type="entry name" value="LRR_dom_sf"/>
</dbReference>
<protein>
    <recommendedName>
        <fullName evidence="3">F-box domain-containing protein</fullName>
    </recommendedName>
</protein>
<reference evidence="1" key="2">
    <citation type="submission" date="2022-10" db="EMBL/GenBank/DDBJ databases">
        <authorList>
            <consortium name="ENA_rothamsted_submissions"/>
            <consortium name="culmorum"/>
            <person name="King R."/>
        </authorList>
    </citation>
    <scope>NUCLEOTIDE SEQUENCE</scope>
</reference>
<proteinExistence type="predicted"/>
<gene>
    <name evidence="1" type="ORF">CHIRRI_LOCUS13985</name>
</gene>
<reference evidence="1" key="1">
    <citation type="submission" date="2022-01" db="EMBL/GenBank/DDBJ databases">
        <authorList>
            <person name="King R."/>
        </authorList>
    </citation>
    <scope>NUCLEOTIDE SEQUENCE</scope>
</reference>
<organism evidence="1 2">
    <name type="scientific">Chironomus riparius</name>
    <dbReference type="NCBI Taxonomy" id="315576"/>
    <lineage>
        <taxon>Eukaryota</taxon>
        <taxon>Metazoa</taxon>
        <taxon>Ecdysozoa</taxon>
        <taxon>Arthropoda</taxon>
        <taxon>Hexapoda</taxon>
        <taxon>Insecta</taxon>
        <taxon>Pterygota</taxon>
        <taxon>Neoptera</taxon>
        <taxon>Endopterygota</taxon>
        <taxon>Diptera</taxon>
        <taxon>Nematocera</taxon>
        <taxon>Chironomoidea</taxon>
        <taxon>Chironomidae</taxon>
        <taxon>Chironominae</taxon>
        <taxon>Chironomus</taxon>
    </lineage>
</organism>
<name>A0A9N9S5C6_9DIPT</name>
<evidence type="ECO:0000313" key="2">
    <source>
        <dbReference type="Proteomes" id="UP001153620"/>
    </source>
</evidence>
<dbReference type="EMBL" id="OU895880">
    <property type="protein sequence ID" value="CAG9811176.1"/>
    <property type="molecule type" value="Genomic_DNA"/>
</dbReference>
<dbReference type="SUPFAM" id="SSF52047">
    <property type="entry name" value="RNI-like"/>
    <property type="match status" value="1"/>
</dbReference>
<accession>A0A9N9S5C6</accession>
<keyword evidence="2" id="KW-1185">Reference proteome</keyword>
<dbReference type="Gene3D" id="3.80.10.10">
    <property type="entry name" value="Ribonuclease Inhibitor"/>
    <property type="match status" value="1"/>
</dbReference>
<dbReference type="Proteomes" id="UP001153620">
    <property type="component" value="Chromosome 4"/>
</dbReference>